<evidence type="ECO:0000256" key="1">
    <source>
        <dbReference type="SAM" id="MobiDB-lite"/>
    </source>
</evidence>
<evidence type="ECO:0000313" key="2">
    <source>
        <dbReference type="EMBL" id="PWZ02577.1"/>
    </source>
</evidence>
<keyword evidence="3" id="KW-1185">Reference proteome</keyword>
<dbReference type="Proteomes" id="UP000246740">
    <property type="component" value="Unassembled WGS sequence"/>
</dbReference>
<gene>
    <name evidence="2" type="ORF">BCV70DRAFT_220044</name>
</gene>
<accession>A0A317XW90</accession>
<reference evidence="2 3" key="1">
    <citation type="journal article" date="2018" name="Mol. Biol. Evol.">
        <title>Broad Genomic Sampling Reveals a Smut Pathogenic Ancestry of the Fungal Clade Ustilaginomycotina.</title>
        <authorList>
            <person name="Kijpornyongpan T."/>
            <person name="Mondo S.J."/>
            <person name="Barry K."/>
            <person name="Sandor L."/>
            <person name="Lee J."/>
            <person name="Lipzen A."/>
            <person name="Pangilinan J."/>
            <person name="LaButti K."/>
            <person name="Hainaut M."/>
            <person name="Henrissat B."/>
            <person name="Grigoriev I.V."/>
            <person name="Spatafora J.W."/>
            <person name="Aime M.C."/>
        </authorList>
    </citation>
    <scope>NUCLEOTIDE SEQUENCE [LARGE SCALE GENOMIC DNA]</scope>
    <source>
        <strain evidence="2 3">MCA 3645</strain>
    </source>
</reference>
<dbReference type="AlphaFoldDB" id="A0A317XW90"/>
<sequence length="142" mass="15098">MSQRVGNGTSELNRVLFPGHATAAQLESGTSFSVSIERRPCVGSTVARSTSGSVSRKSSSSGSAPEAGASSNVETLPHLDLQRPAARTTRGRKIEQLFGADSSGQHPLYVGSHRVRHDRCDSCFQRVRLGVVAGCHEKSLHV</sequence>
<feature type="region of interest" description="Disordered" evidence="1">
    <location>
        <begin position="43"/>
        <end position="99"/>
    </location>
</feature>
<dbReference type="EMBL" id="KZ819188">
    <property type="protein sequence ID" value="PWZ02577.1"/>
    <property type="molecule type" value="Genomic_DNA"/>
</dbReference>
<feature type="compositionally biased region" description="Low complexity" evidence="1">
    <location>
        <begin position="49"/>
        <end position="71"/>
    </location>
</feature>
<proteinExistence type="predicted"/>
<organism evidence="2 3">
    <name type="scientific">Testicularia cyperi</name>
    <dbReference type="NCBI Taxonomy" id="1882483"/>
    <lineage>
        <taxon>Eukaryota</taxon>
        <taxon>Fungi</taxon>
        <taxon>Dikarya</taxon>
        <taxon>Basidiomycota</taxon>
        <taxon>Ustilaginomycotina</taxon>
        <taxon>Ustilaginomycetes</taxon>
        <taxon>Ustilaginales</taxon>
        <taxon>Anthracoideaceae</taxon>
        <taxon>Testicularia</taxon>
    </lineage>
</organism>
<name>A0A317XW90_9BASI</name>
<dbReference type="InParanoid" id="A0A317XW90"/>
<protein>
    <submittedName>
        <fullName evidence="2">Uncharacterized protein</fullName>
    </submittedName>
</protein>
<evidence type="ECO:0000313" key="3">
    <source>
        <dbReference type="Proteomes" id="UP000246740"/>
    </source>
</evidence>